<feature type="compositionally biased region" description="Basic and acidic residues" evidence="1">
    <location>
        <begin position="846"/>
        <end position="864"/>
    </location>
</feature>
<feature type="compositionally biased region" description="Basic and acidic residues" evidence="1">
    <location>
        <begin position="958"/>
        <end position="976"/>
    </location>
</feature>
<organism evidence="2 3">
    <name type="scientific">Potamilus streckersoni</name>
    <dbReference type="NCBI Taxonomy" id="2493646"/>
    <lineage>
        <taxon>Eukaryota</taxon>
        <taxon>Metazoa</taxon>
        <taxon>Spiralia</taxon>
        <taxon>Lophotrochozoa</taxon>
        <taxon>Mollusca</taxon>
        <taxon>Bivalvia</taxon>
        <taxon>Autobranchia</taxon>
        <taxon>Heteroconchia</taxon>
        <taxon>Palaeoheterodonta</taxon>
        <taxon>Unionida</taxon>
        <taxon>Unionoidea</taxon>
        <taxon>Unionidae</taxon>
        <taxon>Ambleminae</taxon>
        <taxon>Lampsilini</taxon>
        <taxon>Potamilus</taxon>
    </lineage>
</organism>
<evidence type="ECO:0000256" key="1">
    <source>
        <dbReference type="SAM" id="MobiDB-lite"/>
    </source>
</evidence>
<sequence length="1073" mass="120202">MSAHTTLSESFCKELIKHALFDEAVKLVKDTYKLEIEANQSKNEIKIKADGLQLLELVGDLLASWLERKKKKMGNSIEDRIKAIKKNPLLDISGGHVQWVFWGNFASELLLDMNYSKVVEKLKHLLVNIKPDKNAKLLYITCKCEVYENVKETMENVKTLVTSGQAESDKSQKSDIKNSSQISDSKSKGSTDDKEKEIPVTDGKRGSDLESTATCLVSLSKMSSHTMLTKSFCQDLTKHKLFDEAVKLVKDTYKLKVEANQSNNQFMIIANGIEILELTEKLLESWLDSKKKKKGNSIDDRIKAAKENPLLDISEGRVIWVFWGNMASKLLSAEIYAKVEKLKGSSDEIKPDKKDGKLYITCNFEDFMDVKTKVEDVKRLLTSNQAGADKSLKADSKTSSQICDSKSKGSKDGSETKTPVTDDKSTYHFESTATNLVSLSKMSAHTTLSESFCKELIKHALFDEAVKLVKDTYKLEIEANQSKNEIKIKADGLQLLELVGDLLASWLERKKKKMGNSIEDRIKAIKKNPLLDISGGHVQWVFWGNFASELLLDMNYSKVVEKLKHLLVNIKPDKNAKLLYITCKCEVYENVKETMENVKTLVTSGQAESDKSQKSDIKNSSQISDSKSKGSTDDKEKEIPVTDGKRGSDLESTATCLVSLSKMSSHTMLTKSFCQDLTKHKLFDEAVKLVKDTYKLKVEANQSNNQFMIIANGIEILELTEKLLESWLDSKKKKKGNSIDDRIKAAKENPLLDISEGRVIWVFWGNMASKLLSAEIYAKVEKLKGSSDEIKPDKKDGKLYITCNFEDFMDVKTKVEDVKRLLTSNQAGADKSLKADSKTSSQICDSKSKGSKDGSETKTPVTDDKSTYHFESTATNLVAQHKDVRFFSKELCLLPQCIETFPNLTYLEYCKSFGRIISDIPVPHMENVKTLVTSGQAVSDKSQKSDIKNSSQISDSKSTGKEKETPVSDGKSGTHLESKATSLVSLSKMSSHTVLTKSFCQDLTKHKLFDEAVKLVKDTYKLKVEANQSNNQFMIIANGIEILELTEKLLESWLDSKKKKKGNSIDDRIKAAK</sequence>
<dbReference type="EMBL" id="JAEAOA010001092">
    <property type="protein sequence ID" value="KAK3586898.1"/>
    <property type="molecule type" value="Genomic_DNA"/>
</dbReference>
<feature type="compositionally biased region" description="Basic and acidic residues" evidence="1">
    <location>
        <begin position="626"/>
        <end position="649"/>
    </location>
</feature>
<accession>A0AAE0S8E3</accession>
<reference evidence="2" key="2">
    <citation type="journal article" date="2021" name="Genome Biol. Evol.">
        <title>Developing a high-quality reference genome for a parasitic bivalve with doubly uniparental inheritance (Bivalvia: Unionida).</title>
        <authorList>
            <person name="Smith C.H."/>
        </authorList>
    </citation>
    <scope>NUCLEOTIDE SEQUENCE</scope>
    <source>
        <strain evidence="2">CHS0354</strain>
        <tissue evidence="2">Mantle</tissue>
    </source>
</reference>
<feature type="region of interest" description="Disordered" evidence="1">
    <location>
        <begin position="602"/>
        <end position="649"/>
    </location>
</feature>
<feature type="compositionally biased region" description="Basic and acidic residues" evidence="1">
    <location>
        <begin position="185"/>
        <end position="208"/>
    </location>
</feature>
<feature type="compositionally biased region" description="Basic and acidic residues" evidence="1">
    <location>
        <begin position="608"/>
        <end position="617"/>
    </location>
</feature>
<protein>
    <submittedName>
        <fullName evidence="2">Uncharacterized protein</fullName>
    </submittedName>
</protein>
<dbReference type="AlphaFoldDB" id="A0AAE0S8E3"/>
<feature type="region of interest" description="Disordered" evidence="1">
    <location>
        <begin position="400"/>
        <end position="423"/>
    </location>
</feature>
<dbReference type="Proteomes" id="UP001195483">
    <property type="component" value="Unassembled WGS sequence"/>
</dbReference>
<evidence type="ECO:0000313" key="2">
    <source>
        <dbReference type="EMBL" id="KAK3586898.1"/>
    </source>
</evidence>
<name>A0AAE0S8E3_9BIVA</name>
<feature type="region of interest" description="Disordered" evidence="1">
    <location>
        <begin position="841"/>
        <end position="864"/>
    </location>
</feature>
<gene>
    <name evidence="2" type="ORF">CHS0354_017694</name>
</gene>
<feature type="compositionally biased region" description="Basic and acidic residues" evidence="1">
    <location>
        <begin position="405"/>
        <end position="423"/>
    </location>
</feature>
<proteinExistence type="predicted"/>
<reference evidence="2" key="1">
    <citation type="journal article" date="2021" name="Genome Biol. Evol.">
        <title>A High-Quality Reference Genome for a Parasitic Bivalve with Doubly Uniparental Inheritance (Bivalvia: Unionida).</title>
        <authorList>
            <person name="Smith C.H."/>
        </authorList>
    </citation>
    <scope>NUCLEOTIDE SEQUENCE</scope>
    <source>
        <strain evidence="2">CHS0354</strain>
    </source>
</reference>
<reference evidence="2" key="3">
    <citation type="submission" date="2023-05" db="EMBL/GenBank/DDBJ databases">
        <authorList>
            <person name="Smith C.H."/>
        </authorList>
    </citation>
    <scope>NUCLEOTIDE SEQUENCE</scope>
    <source>
        <strain evidence="2">CHS0354</strain>
        <tissue evidence="2">Mantle</tissue>
    </source>
</reference>
<feature type="compositionally biased region" description="Polar residues" evidence="1">
    <location>
        <begin position="948"/>
        <end position="957"/>
    </location>
</feature>
<feature type="region of interest" description="Disordered" evidence="1">
    <location>
        <begin position="161"/>
        <end position="208"/>
    </location>
</feature>
<keyword evidence="3" id="KW-1185">Reference proteome</keyword>
<comment type="caution">
    <text evidence="2">The sequence shown here is derived from an EMBL/GenBank/DDBJ whole genome shotgun (WGS) entry which is preliminary data.</text>
</comment>
<feature type="region of interest" description="Disordered" evidence="1">
    <location>
        <begin position="939"/>
        <end position="976"/>
    </location>
</feature>
<evidence type="ECO:0000313" key="3">
    <source>
        <dbReference type="Proteomes" id="UP001195483"/>
    </source>
</evidence>
<feature type="compositionally biased region" description="Basic and acidic residues" evidence="1">
    <location>
        <begin position="167"/>
        <end position="176"/>
    </location>
</feature>